<dbReference type="InterPro" id="IPR036514">
    <property type="entry name" value="SGNH_hydro_sf"/>
</dbReference>
<feature type="domain" description="SGNH hydrolase-type esterase" evidence="1">
    <location>
        <begin position="47"/>
        <end position="218"/>
    </location>
</feature>
<dbReference type="Gene3D" id="3.40.50.1110">
    <property type="entry name" value="SGNH hydrolase"/>
    <property type="match status" value="1"/>
</dbReference>
<organism evidence="2 3">
    <name type="scientific">Marinicella litoralis</name>
    <dbReference type="NCBI Taxonomy" id="644220"/>
    <lineage>
        <taxon>Bacteria</taxon>
        <taxon>Pseudomonadati</taxon>
        <taxon>Pseudomonadota</taxon>
        <taxon>Gammaproteobacteria</taxon>
        <taxon>Lysobacterales</taxon>
        <taxon>Marinicellaceae</taxon>
        <taxon>Marinicella</taxon>
    </lineage>
</organism>
<dbReference type="GO" id="GO:0016788">
    <property type="term" value="F:hydrolase activity, acting on ester bonds"/>
    <property type="evidence" value="ECO:0007669"/>
    <property type="project" value="UniProtKB-ARBA"/>
</dbReference>
<reference evidence="2 3" key="1">
    <citation type="submission" date="2019-03" db="EMBL/GenBank/DDBJ databases">
        <title>Genomic Encyclopedia of Type Strains, Phase IV (KMG-IV): sequencing the most valuable type-strain genomes for metagenomic binning, comparative biology and taxonomic classification.</title>
        <authorList>
            <person name="Goeker M."/>
        </authorList>
    </citation>
    <scope>NUCLEOTIDE SEQUENCE [LARGE SCALE GENOMIC DNA]</scope>
    <source>
        <strain evidence="2 3">DSM 25488</strain>
    </source>
</reference>
<dbReference type="RefSeq" id="WP_099017542.1">
    <property type="nucleotide sequence ID" value="NZ_SNZB01000001.1"/>
</dbReference>
<dbReference type="SUPFAM" id="SSF52266">
    <property type="entry name" value="SGNH hydrolase"/>
    <property type="match status" value="1"/>
</dbReference>
<dbReference type="AlphaFoldDB" id="A0A4R6Y3Z7"/>
<dbReference type="Pfam" id="PF13472">
    <property type="entry name" value="Lipase_GDSL_2"/>
    <property type="match status" value="1"/>
</dbReference>
<dbReference type="CDD" id="cd01836">
    <property type="entry name" value="FeeA_FeeB_like"/>
    <property type="match status" value="1"/>
</dbReference>
<comment type="caution">
    <text evidence="2">The sequence shown here is derived from an EMBL/GenBank/DDBJ whole genome shotgun (WGS) entry which is preliminary data.</text>
</comment>
<protein>
    <submittedName>
        <fullName evidence="2">Lysophospholipase L1-like esterase</fullName>
    </submittedName>
</protein>
<sequence length="236" mass="25773">MMIYKYLLGPLLLLQGLWVRKKTPVLPEPVDQTSGSLGHGKPIKLLLLGDSSAAGVGAETAEASLLGQLLKNLAPAHQVNYQMLAKTGQTTAGMIEALKSQTSQSYDVVITALGVNDVTAQVPVKSWLKQQQNLLELIDQKFSPQMTYVSGLPPVREFPALPWPLNAYMGQCADDFNTALIALCDRQDRVMFHSLRGYPPEAQAAVDGFHPGPKVYALWAQYLSDDIAKSVIECQH</sequence>
<evidence type="ECO:0000313" key="2">
    <source>
        <dbReference type="EMBL" id="TDR23848.1"/>
    </source>
</evidence>
<dbReference type="InterPro" id="IPR013830">
    <property type="entry name" value="SGNH_hydro"/>
</dbReference>
<gene>
    <name evidence="2" type="ORF">C8D91_0715</name>
</gene>
<evidence type="ECO:0000313" key="3">
    <source>
        <dbReference type="Proteomes" id="UP000295724"/>
    </source>
</evidence>
<keyword evidence="3" id="KW-1185">Reference proteome</keyword>
<accession>A0A4R6Y3Z7</accession>
<dbReference type="EMBL" id="SNZB01000001">
    <property type="protein sequence ID" value="TDR23848.1"/>
    <property type="molecule type" value="Genomic_DNA"/>
</dbReference>
<dbReference type="Proteomes" id="UP000295724">
    <property type="component" value="Unassembled WGS sequence"/>
</dbReference>
<dbReference type="OrthoDB" id="9804395at2"/>
<evidence type="ECO:0000259" key="1">
    <source>
        <dbReference type="Pfam" id="PF13472"/>
    </source>
</evidence>
<name>A0A4R6Y3Z7_9GAMM</name>
<proteinExistence type="predicted"/>